<proteinExistence type="predicted"/>
<evidence type="ECO:0000313" key="1">
    <source>
        <dbReference type="EnsemblFungi" id="FOXG_15767P0"/>
    </source>
</evidence>
<reference evidence="2" key="1">
    <citation type="journal article" date="2012" name="Mol. Plant Microbe Interact.">
        <title>A highly conserved effector in Fusarium oxysporum is required for full virulence on Arabidopsis.</title>
        <authorList>
            <person name="Thatcher L.F."/>
            <person name="Gardiner D.M."/>
            <person name="Kazan K."/>
            <person name="Manners J."/>
        </authorList>
    </citation>
    <scope>NUCLEOTIDE SEQUENCE [LARGE SCALE GENOMIC DNA]</scope>
    <source>
        <strain evidence="2">Fo5176</strain>
    </source>
</reference>
<name>A0A0D2YHH4_FUSOF</name>
<protein>
    <submittedName>
        <fullName evidence="1">Uncharacterized protein</fullName>
    </submittedName>
</protein>
<dbReference type="VEuPathDB" id="FungiDB:FOXG_15767"/>
<gene>
    <name evidence="1" type="primary">28956780</name>
</gene>
<accession>A0A0D2YHH4</accession>
<evidence type="ECO:0000313" key="2">
    <source>
        <dbReference type="Proteomes" id="UP000002489"/>
    </source>
</evidence>
<reference evidence="1" key="2">
    <citation type="submission" date="2025-08" db="UniProtKB">
        <authorList>
            <consortium name="EnsemblFungi"/>
        </authorList>
    </citation>
    <scope>IDENTIFICATION</scope>
    <source>
        <strain evidence="1">4287 / CBS 123668 / FGSC 9935 / NRRL 34936</strain>
    </source>
</reference>
<dbReference type="Proteomes" id="UP000002489">
    <property type="component" value="Unassembled WGS sequence"/>
</dbReference>
<sequence>MAPLSENSYSLAEITAILLDFYLFLTTLHYDAQYLKLPPADGWPGMEPMLKSLGSSDMVGQVMKRIPYFDNDCKAFIHYKSRPVDYPTLPQDCFERVMWGRVSGSDEIYSERRQITIDMRDVFPLATGREAWGKYIWLNVRDGEITVEERLMHDLPQVDLKVFFDGLKQDYITLKLIPCRGRITIEADKIKERPGGEIITEEEVIAQEEAWGTALDIQYIRQLYRGFGWPLAFRRDEAFDAVDQLMDKLAEHRDEWEPTEEDWDDDDHWC</sequence>
<dbReference type="EnsemblFungi" id="FOXG_15767T0">
    <property type="protein sequence ID" value="FOXG_15767P0"/>
    <property type="gene ID" value="FOXG_15767"/>
</dbReference>
<dbReference type="AlphaFoldDB" id="A0A0D2YHH4"/>
<organism evidence="1 2">
    <name type="scientific">Fusarium oxysporum (strain Fo5176)</name>
    <name type="common">Fusarium vascular wilt</name>
    <dbReference type="NCBI Taxonomy" id="660025"/>
    <lineage>
        <taxon>Eukaryota</taxon>
        <taxon>Fungi</taxon>
        <taxon>Dikarya</taxon>
        <taxon>Ascomycota</taxon>
        <taxon>Pezizomycotina</taxon>
        <taxon>Sordariomycetes</taxon>
        <taxon>Hypocreomycetidae</taxon>
        <taxon>Hypocreales</taxon>
        <taxon>Nectriaceae</taxon>
        <taxon>Fusarium</taxon>
        <taxon>Fusarium oxysporum species complex</taxon>
    </lineage>
</organism>